<feature type="compositionally biased region" description="Basic and acidic residues" evidence="1">
    <location>
        <begin position="86"/>
        <end position="100"/>
    </location>
</feature>
<sequence length="107" mass="12284">MEEVSWDRVPSAMMSTWCLLQRCSAGDCFRDPQNGLQRLPRTLSKAPGVISEPRSGPNYIFQRDNVAIHADLKELRNFVADIHNDRRQTTEDRTTERQTTDEALCSM</sequence>
<evidence type="ECO:0000256" key="1">
    <source>
        <dbReference type="SAM" id="MobiDB-lite"/>
    </source>
</evidence>
<name>A0A7I4Z047_HAECO</name>
<organism evidence="2 3">
    <name type="scientific">Haemonchus contortus</name>
    <name type="common">Barber pole worm</name>
    <dbReference type="NCBI Taxonomy" id="6289"/>
    <lineage>
        <taxon>Eukaryota</taxon>
        <taxon>Metazoa</taxon>
        <taxon>Ecdysozoa</taxon>
        <taxon>Nematoda</taxon>
        <taxon>Chromadorea</taxon>
        <taxon>Rhabditida</taxon>
        <taxon>Rhabditina</taxon>
        <taxon>Rhabditomorpha</taxon>
        <taxon>Strongyloidea</taxon>
        <taxon>Trichostrongylidae</taxon>
        <taxon>Haemonchus</taxon>
    </lineage>
</organism>
<feature type="region of interest" description="Disordered" evidence="1">
    <location>
        <begin position="86"/>
        <end position="107"/>
    </location>
</feature>
<dbReference type="Proteomes" id="UP000025227">
    <property type="component" value="Unplaced"/>
</dbReference>
<dbReference type="WBParaSite" id="HCON_00163930-00001">
    <property type="protein sequence ID" value="HCON_00163930-00001"/>
    <property type="gene ID" value="HCON_00163930"/>
</dbReference>
<reference evidence="3" key="1">
    <citation type="submission" date="2020-12" db="UniProtKB">
        <authorList>
            <consortium name="WormBaseParasite"/>
        </authorList>
    </citation>
    <scope>IDENTIFICATION</scope>
    <source>
        <strain evidence="3">MHco3</strain>
    </source>
</reference>
<evidence type="ECO:0000313" key="3">
    <source>
        <dbReference type="WBParaSite" id="HCON_00163930-00001"/>
    </source>
</evidence>
<proteinExistence type="predicted"/>
<accession>A0A7I4Z047</accession>
<dbReference type="AlphaFoldDB" id="A0A7I4Z047"/>
<evidence type="ECO:0000313" key="2">
    <source>
        <dbReference type="Proteomes" id="UP000025227"/>
    </source>
</evidence>
<protein>
    <submittedName>
        <fullName evidence="3">Secreted protein</fullName>
    </submittedName>
</protein>
<keyword evidence="2" id="KW-1185">Reference proteome</keyword>